<dbReference type="InterPro" id="IPR029063">
    <property type="entry name" value="SAM-dependent_MTases_sf"/>
</dbReference>
<dbReference type="SUPFAM" id="SSF53335">
    <property type="entry name" value="S-adenosyl-L-methionine-dependent methyltransferases"/>
    <property type="match status" value="2"/>
</dbReference>
<evidence type="ECO:0000256" key="1">
    <source>
        <dbReference type="ARBA" id="ARBA00022603"/>
    </source>
</evidence>
<feature type="domain" description="O-methyltransferase C-terminal" evidence="5">
    <location>
        <begin position="363"/>
        <end position="492"/>
    </location>
</feature>
<dbReference type="AlphaFoldDB" id="A0A9R0SPA8"/>
<evidence type="ECO:0000259" key="5">
    <source>
        <dbReference type="Pfam" id="PF00891"/>
    </source>
</evidence>
<dbReference type="InterPro" id="IPR016461">
    <property type="entry name" value="COMT-like"/>
</dbReference>
<evidence type="ECO:0000259" key="6">
    <source>
        <dbReference type="Pfam" id="PF08100"/>
    </source>
</evidence>
<evidence type="ECO:0000256" key="3">
    <source>
        <dbReference type="ARBA" id="ARBA00022691"/>
    </source>
</evidence>
<dbReference type="InterPro" id="IPR001077">
    <property type="entry name" value="COMT_C"/>
</dbReference>
<dbReference type="InterPro" id="IPR036388">
    <property type="entry name" value="WH-like_DNA-bd_sf"/>
</dbReference>
<comment type="similarity">
    <text evidence="4">Belongs to the class I-like SAM-binding methyltransferase superfamily. Cation-independent O-methyltransferase family. COMT subfamily.</text>
</comment>
<dbReference type="GO" id="GO:0008171">
    <property type="term" value="F:O-methyltransferase activity"/>
    <property type="evidence" value="ECO:0007669"/>
    <property type="project" value="InterPro"/>
</dbReference>
<dbReference type="Pfam" id="PF08100">
    <property type="entry name" value="Dimerisation"/>
    <property type="match status" value="1"/>
</dbReference>
<dbReference type="GO" id="GO:0046983">
    <property type="term" value="F:protein dimerization activity"/>
    <property type="evidence" value="ECO:0007669"/>
    <property type="project" value="InterPro"/>
</dbReference>
<feature type="domain" description="O-methyltransferase C-terminal" evidence="5">
    <location>
        <begin position="141"/>
        <end position="352"/>
    </location>
</feature>
<dbReference type="Gene3D" id="1.10.10.10">
    <property type="entry name" value="Winged helix-like DNA-binding domain superfamily/Winged helix DNA-binding domain"/>
    <property type="match status" value="1"/>
</dbReference>
<evidence type="ECO:0000256" key="4">
    <source>
        <dbReference type="ARBA" id="ARBA00034481"/>
    </source>
</evidence>
<dbReference type="Proteomes" id="UP000324705">
    <property type="component" value="Chromosome 4A"/>
</dbReference>
<accession>A0A9R0SPA8</accession>
<gene>
    <name evidence="7" type="ORF">TRITD_4Av1G236570</name>
</gene>
<dbReference type="Pfam" id="PF00891">
    <property type="entry name" value="Methyltransf_2"/>
    <property type="match status" value="2"/>
</dbReference>
<evidence type="ECO:0008006" key="9">
    <source>
        <dbReference type="Google" id="ProtNLM"/>
    </source>
</evidence>
<evidence type="ECO:0000256" key="2">
    <source>
        <dbReference type="ARBA" id="ARBA00022679"/>
    </source>
</evidence>
<dbReference type="InterPro" id="IPR012967">
    <property type="entry name" value="COMT_dimerisation"/>
</dbReference>
<sequence>MAAQVDTIEVPTDAELLQAQADLWRHSLYYLSSMGLRCAVQLGIPTTIHRLGGVASLSDLMAALSLPSVKMPFLGRLMRVLVTSGVFAADKDSECGGELYRLTPLSRILVDGVDDADEHHSQKYFVLAVTSPRLAEAALGLADWFKKDLEPPVPSPFEDMHGAPIFDERTPLMDEEFDAVTNQGLAAHDNLGIATILRECGDIFKGLESLTDCCGGDGTTARALVKAYPHIKCTVLDLPKVIDKAPNDGVVNYVAGDLFHTVPSSQAVMLKLVLHFWSDEDCVKILTQCKKAIPPRDEGGKVIIIDIVIGPSLGPIMFEAQLLMDMLMMVNTRGVQRSENDWRKLFMEAGFKDYKIVKKLGARCVIEAYPHIKCTVLDLPKVIDKAPADGVINYVAGDLFHTVPPSQAVMLKLVLHFWSDEDCVKILAQCRKAIPPREEGGKVIIIEIVVGPSLGPVMFEAQLLMDMLMMVNTRGGQRDENHWSELFKKAGFTNYKIVKKLGARSVIEVYP</sequence>
<dbReference type="FunFam" id="3.40.50.150:FF:000185">
    <property type="entry name" value="O-methyltransferase family protein"/>
    <property type="match status" value="1"/>
</dbReference>
<dbReference type="SUPFAM" id="SSF46785">
    <property type="entry name" value="Winged helix' DNA-binding domain"/>
    <property type="match status" value="1"/>
</dbReference>
<dbReference type="PROSITE" id="PS51683">
    <property type="entry name" value="SAM_OMT_II"/>
    <property type="match status" value="2"/>
</dbReference>
<evidence type="ECO:0000313" key="7">
    <source>
        <dbReference type="EMBL" id="VAH98380.1"/>
    </source>
</evidence>
<organism evidence="7 8">
    <name type="scientific">Triticum turgidum subsp. durum</name>
    <name type="common">Durum wheat</name>
    <name type="synonym">Triticum durum</name>
    <dbReference type="NCBI Taxonomy" id="4567"/>
    <lineage>
        <taxon>Eukaryota</taxon>
        <taxon>Viridiplantae</taxon>
        <taxon>Streptophyta</taxon>
        <taxon>Embryophyta</taxon>
        <taxon>Tracheophyta</taxon>
        <taxon>Spermatophyta</taxon>
        <taxon>Magnoliopsida</taxon>
        <taxon>Liliopsida</taxon>
        <taxon>Poales</taxon>
        <taxon>Poaceae</taxon>
        <taxon>BOP clade</taxon>
        <taxon>Pooideae</taxon>
        <taxon>Triticodae</taxon>
        <taxon>Triticeae</taxon>
        <taxon>Triticinae</taxon>
        <taxon>Triticum</taxon>
    </lineage>
</organism>
<dbReference type="Gene3D" id="3.40.50.150">
    <property type="entry name" value="Vaccinia Virus protein VP39"/>
    <property type="match status" value="2"/>
</dbReference>
<protein>
    <recommendedName>
        <fullName evidence="9">O-methyltransferase 2</fullName>
    </recommendedName>
</protein>
<name>A0A9R0SPA8_TRITD</name>
<reference evidence="7 8" key="1">
    <citation type="submission" date="2017-09" db="EMBL/GenBank/DDBJ databases">
        <authorList>
            <consortium name="International Durum Wheat Genome Sequencing Consortium (IDWGSC)"/>
            <person name="Milanesi L."/>
        </authorList>
    </citation>
    <scope>NUCLEOTIDE SEQUENCE [LARGE SCALE GENOMIC DNA]</scope>
    <source>
        <strain evidence="8">cv. Svevo</strain>
    </source>
</reference>
<keyword evidence="2" id="KW-0808">Transferase</keyword>
<keyword evidence="8" id="KW-1185">Reference proteome</keyword>
<dbReference type="InterPro" id="IPR036390">
    <property type="entry name" value="WH_DNA-bd_sf"/>
</dbReference>
<keyword evidence="3" id="KW-0949">S-adenosyl-L-methionine</keyword>
<proteinExistence type="inferred from homology"/>
<dbReference type="EMBL" id="LT934117">
    <property type="protein sequence ID" value="VAH98380.1"/>
    <property type="molecule type" value="Genomic_DNA"/>
</dbReference>
<dbReference type="GO" id="GO:0032259">
    <property type="term" value="P:methylation"/>
    <property type="evidence" value="ECO:0007669"/>
    <property type="project" value="UniProtKB-KW"/>
</dbReference>
<keyword evidence="1" id="KW-0489">Methyltransferase</keyword>
<dbReference type="Gramene" id="TRITD4Av1G236570.2">
    <property type="protein sequence ID" value="TRITD4Av1G236570.2"/>
    <property type="gene ID" value="TRITD4Av1G236570"/>
</dbReference>
<dbReference type="PANTHER" id="PTHR11746">
    <property type="entry name" value="O-METHYLTRANSFERASE"/>
    <property type="match status" value="1"/>
</dbReference>
<evidence type="ECO:0000313" key="8">
    <source>
        <dbReference type="Proteomes" id="UP000324705"/>
    </source>
</evidence>
<dbReference type="FunFam" id="1.10.10.10:FF:000213">
    <property type="entry name" value="Coniferyl alcohol 9-O-methyltransferase"/>
    <property type="match status" value="1"/>
</dbReference>
<feature type="domain" description="O-methyltransferase dimerisation" evidence="6">
    <location>
        <begin position="24"/>
        <end position="110"/>
    </location>
</feature>